<dbReference type="SUPFAM" id="SSF53335">
    <property type="entry name" value="S-adenosyl-L-methionine-dependent methyltransferases"/>
    <property type="match status" value="1"/>
</dbReference>
<comment type="caution">
    <text evidence="2">The sequence shown here is derived from an EMBL/GenBank/DDBJ whole genome shotgun (WGS) entry which is preliminary data.</text>
</comment>
<accession>A0A6L5XIV4</accession>
<feature type="region of interest" description="Disordered" evidence="1">
    <location>
        <begin position="1"/>
        <end position="21"/>
    </location>
</feature>
<keyword evidence="2" id="KW-0808">Transferase</keyword>
<dbReference type="EMBL" id="VUMH01000002">
    <property type="protein sequence ID" value="MSS27133.1"/>
    <property type="molecule type" value="Genomic_DNA"/>
</dbReference>
<evidence type="ECO:0000313" key="3">
    <source>
        <dbReference type="Proteomes" id="UP000477488"/>
    </source>
</evidence>
<evidence type="ECO:0000256" key="1">
    <source>
        <dbReference type="SAM" id="MobiDB-lite"/>
    </source>
</evidence>
<evidence type="ECO:0000313" key="2">
    <source>
        <dbReference type="EMBL" id="MSS27133.1"/>
    </source>
</evidence>
<gene>
    <name evidence="2" type="ORF">FYJ44_03535</name>
</gene>
<organism evidence="2 3">
    <name type="scientific">Desulfovibrio porci</name>
    <dbReference type="NCBI Taxonomy" id="2605782"/>
    <lineage>
        <taxon>Bacteria</taxon>
        <taxon>Pseudomonadati</taxon>
        <taxon>Thermodesulfobacteriota</taxon>
        <taxon>Desulfovibrionia</taxon>
        <taxon>Desulfovibrionales</taxon>
        <taxon>Desulfovibrionaceae</taxon>
        <taxon>Desulfovibrio</taxon>
    </lineage>
</organism>
<keyword evidence="2" id="KW-0489">Methyltransferase</keyword>
<dbReference type="RefSeq" id="WP_154509200.1">
    <property type="nucleotide sequence ID" value="NZ_VUMH01000002.1"/>
</dbReference>
<dbReference type="Gene3D" id="3.40.50.150">
    <property type="entry name" value="Vaccinia Virus protein VP39"/>
    <property type="match status" value="1"/>
</dbReference>
<dbReference type="Pfam" id="PF13578">
    <property type="entry name" value="Methyltransf_24"/>
    <property type="match status" value="1"/>
</dbReference>
<sequence length="277" mass="31371">MLEQNFEKTTDIGKPDRSASGFQFPMKYPNLSEEKLFELRNIITKRGSASQTKTAYQDAVLFFIRSNAFRGDNVVEVGCYKGGLTVQYAYLCQQLGKKLHVIDYDKELLEETKKLVYELGYGNVASFYNMDYESFVSSESFPQNTIATIIDADHSYAGCLKDCNTLKKVLPSMYGVIFHDFTLRYTTWDGVGVDKAIYEVFGQHVRLYPIGFQSVCSETPTPEGAYLESNEGVIMVVPWQPADVFAQKEPPSKLRQWLVRTPILGPLLAKCCNMTDK</sequence>
<feature type="compositionally biased region" description="Basic and acidic residues" evidence="1">
    <location>
        <begin position="1"/>
        <end position="17"/>
    </location>
</feature>
<dbReference type="AlphaFoldDB" id="A0A6L5XIV4"/>
<keyword evidence="3" id="KW-1185">Reference proteome</keyword>
<dbReference type="Proteomes" id="UP000477488">
    <property type="component" value="Unassembled WGS sequence"/>
</dbReference>
<dbReference type="InterPro" id="IPR029063">
    <property type="entry name" value="SAM-dependent_MTases_sf"/>
</dbReference>
<reference evidence="2 3" key="1">
    <citation type="submission" date="2019-09" db="EMBL/GenBank/DDBJ databases">
        <title>In-depth cultivation of the pig gut microbiome towards novel bacterial diversity and tailored functional studies.</title>
        <authorList>
            <person name="Wylensek D."/>
            <person name="Hitch T.C.A."/>
            <person name="Clavel T."/>
        </authorList>
    </citation>
    <scope>NUCLEOTIDE SEQUENCE [LARGE SCALE GENOMIC DNA]</scope>
    <source>
        <strain evidence="2 3">PG-178-WT-4</strain>
    </source>
</reference>
<proteinExistence type="predicted"/>
<dbReference type="GO" id="GO:0008168">
    <property type="term" value="F:methyltransferase activity"/>
    <property type="evidence" value="ECO:0007669"/>
    <property type="project" value="UniProtKB-KW"/>
</dbReference>
<dbReference type="GO" id="GO:0032259">
    <property type="term" value="P:methylation"/>
    <property type="evidence" value="ECO:0007669"/>
    <property type="project" value="UniProtKB-KW"/>
</dbReference>
<protein>
    <submittedName>
        <fullName evidence="2">Class I SAM-dependent methyltransferase</fullName>
    </submittedName>
</protein>
<dbReference type="CDD" id="cd02440">
    <property type="entry name" value="AdoMet_MTases"/>
    <property type="match status" value="1"/>
</dbReference>
<name>A0A6L5XIV4_9BACT</name>